<dbReference type="InterPro" id="IPR025736">
    <property type="entry name" value="PucR_C-HTH_dom"/>
</dbReference>
<dbReference type="Proteomes" id="UP000076603">
    <property type="component" value="Unassembled WGS sequence"/>
</dbReference>
<dbReference type="Pfam" id="PF13556">
    <property type="entry name" value="HTH_30"/>
    <property type="match status" value="1"/>
</dbReference>
<organism evidence="2 3">
    <name type="scientific">Clostridium magnum DSM 2767</name>
    <dbReference type="NCBI Taxonomy" id="1121326"/>
    <lineage>
        <taxon>Bacteria</taxon>
        <taxon>Bacillati</taxon>
        <taxon>Bacillota</taxon>
        <taxon>Clostridia</taxon>
        <taxon>Eubacteriales</taxon>
        <taxon>Clostridiaceae</taxon>
        <taxon>Clostridium</taxon>
    </lineage>
</organism>
<dbReference type="OrthoDB" id="9792148at2"/>
<name>A0A162QXC4_9CLOT</name>
<keyword evidence="3" id="KW-1185">Reference proteome</keyword>
<protein>
    <submittedName>
        <fullName evidence="2">Carbohydrate diacid transcriptional activator CdaR</fullName>
    </submittedName>
</protein>
<dbReference type="AlphaFoldDB" id="A0A162QXC4"/>
<dbReference type="PATRIC" id="fig|1121326.3.peg.5643"/>
<reference evidence="2 3" key="1">
    <citation type="submission" date="2016-04" db="EMBL/GenBank/DDBJ databases">
        <title>Genome sequence of Clostridium magnum DSM 2767.</title>
        <authorList>
            <person name="Poehlein A."/>
            <person name="Uhlig R."/>
            <person name="Fischer R."/>
            <person name="Bahl H."/>
            <person name="Daniel R."/>
        </authorList>
    </citation>
    <scope>NUCLEOTIDE SEQUENCE [LARGE SCALE GENOMIC DNA]</scope>
    <source>
        <strain evidence="2 3">DSM 2767</strain>
    </source>
</reference>
<gene>
    <name evidence="2" type="ORF">CLMAG_55830</name>
</gene>
<dbReference type="Gene3D" id="1.10.10.2840">
    <property type="entry name" value="PucR C-terminal helix-turn-helix domain"/>
    <property type="match status" value="1"/>
</dbReference>
<sequence>MENNQDTTSTANSLYLHRNTIKYRLSKIAEFMEDDFHNPLVRLHIHMSFIIDDLTSDS</sequence>
<proteinExistence type="predicted"/>
<comment type="caution">
    <text evidence="2">The sequence shown here is derived from an EMBL/GenBank/DDBJ whole genome shotgun (WGS) entry which is preliminary data.</text>
</comment>
<evidence type="ECO:0000313" key="3">
    <source>
        <dbReference type="Proteomes" id="UP000076603"/>
    </source>
</evidence>
<feature type="domain" description="PucR C-terminal helix-turn-helix" evidence="1">
    <location>
        <begin position="2"/>
        <end position="50"/>
    </location>
</feature>
<dbReference type="EMBL" id="LWAE01000011">
    <property type="protein sequence ID" value="KZL89097.1"/>
    <property type="molecule type" value="Genomic_DNA"/>
</dbReference>
<dbReference type="InterPro" id="IPR042070">
    <property type="entry name" value="PucR_C-HTH_sf"/>
</dbReference>
<evidence type="ECO:0000313" key="2">
    <source>
        <dbReference type="EMBL" id="KZL89097.1"/>
    </source>
</evidence>
<evidence type="ECO:0000259" key="1">
    <source>
        <dbReference type="Pfam" id="PF13556"/>
    </source>
</evidence>
<accession>A0A162QXC4</accession>